<keyword evidence="1" id="KW-0346">Stress response</keyword>
<evidence type="ECO:0000259" key="6">
    <source>
        <dbReference type="PROSITE" id="PS51203"/>
    </source>
</evidence>
<protein>
    <submittedName>
        <fullName evidence="7">Hsp20/alpha crystallin family protein</fullName>
    </submittedName>
</protein>
<comment type="similarity">
    <text evidence="2 3">Belongs to the small heat shock protein (HSP20) family.</text>
</comment>
<dbReference type="Pfam" id="PF00011">
    <property type="entry name" value="HSP20"/>
    <property type="match status" value="1"/>
</dbReference>
<dbReference type="PANTHER" id="PTHR46733:SF4">
    <property type="entry name" value="HEAT SHOCK PROTEIN 21, CHLOROPLASTIC"/>
    <property type="match status" value="1"/>
</dbReference>
<keyword evidence="8" id="KW-1185">Reference proteome</keyword>
<evidence type="ECO:0000256" key="3">
    <source>
        <dbReference type="RuleBase" id="RU003616"/>
    </source>
</evidence>
<organism evidence="7 8">
    <name type="scientific">Halomonas binhaiensis</name>
    <dbReference type="NCBI Taxonomy" id="2562282"/>
    <lineage>
        <taxon>Bacteria</taxon>
        <taxon>Pseudomonadati</taxon>
        <taxon>Pseudomonadota</taxon>
        <taxon>Gammaproteobacteria</taxon>
        <taxon>Oceanospirillales</taxon>
        <taxon>Halomonadaceae</taxon>
        <taxon>Halomonas</taxon>
    </lineage>
</organism>
<feature type="compositionally biased region" description="Low complexity" evidence="4">
    <location>
        <begin position="7"/>
        <end position="20"/>
    </location>
</feature>
<dbReference type="InterPro" id="IPR002068">
    <property type="entry name" value="A-crystallin/Hsp20_dom"/>
</dbReference>
<dbReference type="PROSITE" id="PS51203">
    <property type="entry name" value="CS"/>
    <property type="match status" value="1"/>
</dbReference>
<accession>A0A5C1NA44</accession>
<sequence>MAKKSVEVSSPSSSKASLAPVTHGISPFREFDRLIDRFFDHEWRHPLRWEQSLLDGLATAGPRIPKVDVIDRDAEVVLRAEVPGMAREDLEVSVTDSTVTIKGESHKEAKEESGDYYRCEMSHGSVARTVSLPCEVDANKAEARFKDGILELTLPKTKEAHRRTLKIQ</sequence>
<evidence type="ECO:0000313" key="7">
    <source>
        <dbReference type="EMBL" id="QEM80276.1"/>
    </source>
</evidence>
<dbReference type="InterPro" id="IPR008978">
    <property type="entry name" value="HSP20-like_chaperone"/>
</dbReference>
<evidence type="ECO:0000256" key="4">
    <source>
        <dbReference type="SAM" id="MobiDB-lite"/>
    </source>
</evidence>
<dbReference type="GO" id="GO:0009408">
    <property type="term" value="P:response to heat"/>
    <property type="evidence" value="ECO:0007669"/>
    <property type="project" value="InterPro"/>
</dbReference>
<reference evidence="7" key="1">
    <citation type="submission" date="2021-02" db="EMBL/GenBank/DDBJ databases">
        <title>Strain Y2R2, a novel species of the genus Halomonas.</title>
        <authorList>
            <person name="Huang H."/>
        </authorList>
    </citation>
    <scope>NUCLEOTIDE SEQUENCE</scope>
    <source>
        <strain evidence="7">Y2R2</strain>
    </source>
</reference>
<dbReference type="Proteomes" id="UP000324285">
    <property type="component" value="Chromosome"/>
</dbReference>
<dbReference type="EMBL" id="CP038437">
    <property type="protein sequence ID" value="QEM80276.1"/>
    <property type="molecule type" value="Genomic_DNA"/>
</dbReference>
<proteinExistence type="inferred from homology"/>
<dbReference type="SUPFAM" id="SSF49764">
    <property type="entry name" value="HSP20-like chaperones"/>
    <property type="match status" value="1"/>
</dbReference>
<feature type="domain" description="CS" evidence="6">
    <location>
        <begin position="62"/>
        <end position="166"/>
    </location>
</feature>
<evidence type="ECO:0000313" key="8">
    <source>
        <dbReference type="Proteomes" id="UP000324285"/>
    </source>
</evidence>
<evidence type="ECO:0000256" key="2">
    <source>
        <dbReference type="PROSITE-ProRule" id="PRU00285"/>
    </source>
</evidence>
<dbReference type="KEGG" id="hbh:E4T21_00910"/>
<dbReference type="AlphaFoldDB" id="A0A5C1NA44"/>
<evidence type="ECO:0000256" key="1">
    <source>
        <dbReference type="ARBA" id="ARBA00023016"/>
    </source>
</evidence>
<feature type="domain" description="SHSP" evidence="5">
    <location>
        <begin position="58"/>
        <end position="168"/>
    </location>
</feature>
<dbReference type="OrthoDB" id="9792695at2"/>
<dbReference type="RefSeq" id="WP_149282691.1">
    <property type="nucleotide sequence ID" value="NZ_CP038437.2"/>
</dbReference>
<dbReference type="PANTHER" id="PTHR46733">
    <property type="entry name" value="26.5 KDA HEAT SHOCK PROTEIN, MITOCHONDRIAL"/>
    <property type="match status" value="1"/>
</dbReference>
<dbReference type="InterPro" id="IPR007052">
    <property type="entry name" value="CS_dom"/>
</dbReference>
<dbReference type="PROSITE" id="PS01031">
    <property type="entry name" value="SHSP"/>
    <property type="match status" value="1"/>
</dbReference>
<dbReference type="CDD" id="cd06464">
    <property type="entry name" value="ACD_sHsps-like"/>
    <property type="match status" value="1"/>
</dbReference>
<name>A0A5C1NA44_9GAMM</name>
<gene>
    <name evidence="7" type="ORF">E4T21_00910</name>
</gene>
<dbReference type="Gene3D" id="2.60.40.790">
    <property type="match status" value="1"/>
</dbReference>
<feature type="region of interest" description="Disordered" evidence="4">
    <location>
        <begin position="1"/>
        <end position="20"/>
    </location>
</feature>
<dbReference type="InterPro" id="IPR044587">
    <property type="entry name" value="HSP21-like"/>
</dbReference>
<evidence type="ECO:0000259" key="5">
    <source>
        <dbReference type="PROSITE" id="PS01031"/>
    </source>
</evidence>